<evidence type="ECO:0000313" key="3">
    <source>
        <dbReference type="EMBL" id="CAD9123025.1"/>
    </source>
</evidence>
<dbReference type="PANTHER" id="PTHR43979:SF1">
    <property type="entry name" value="PRE-MRNA-PROCESSING FACTOR 17"/>
    <property type="match status" value="1"/>
</dbReference>
<dbReference type="Pfam" id="PF00400">
    <property type="entry name" value="WD40"/>
    <property type="match status" value="5"/>
</dbReference>
<dbReference type="GO" id="GO:0003729">
    <property type="term" value="F:mRNA binding"/>
    <property type="evidence" value="ECO:0007669"/>
    <property type="project" value="TreeGrafter"/>
</dbReference>
<dbReference type="GO" id="GO:0071013">
    <property type="term" value="C:catalytic step 2 spliceosome"/>
    <property type="evidence" value="ECO:0007669"/>
    <property type="project" value="InterPro"/>
</dbReference>
<name>A0A7S1Q6E5_NEODS</name>
<feature type="repeat" description="WD" evidence="1">
    <location>
        <begin position="206"/>
        <end position="240"/>
    </location>
</feature>
<dbReference type="EMBL" id="HBGF01027747">
    <property type="protein sequence ID" value="CAD9123025.1"/>
    <property type="molecule type" value="Transcribed_RNA"/>
</dbReference>
<keyword evidence="1" id="KW-0853">WD repeat</keyword>
<organism evidence="3">
    <name type="scientific">Neobodo designis</name>
    <name type="common">Flagellated protozoan</name>
    <name type="synonym">Bodo designis</name>
    <dbReference type="NCBI Taxonomy" id="312471"/>
    <lineage>
        <taxon>Eukaryota</taxon>
        <taxon>Discoba</taxon>
        <taxon>Euglenozoa</taxon>
        <taxon>Kinetoplastea</taxon>
        <taxon>Metakinetoplastina</taxon>
        <taxon>Neobodonida</taxon>
        <taxon>Neobodo</taxon>
    </lineage>
</organism>
<dbReference type="InterPro" id="IPR015943">
    <property type="entry name" value="WD40/YVTN_repeat-like_dom_sf"/>
</dbReference>
<feature type="compositionally biased region" description="Basic and acidic residues" evidence="2">
    <location>
        <begin position="142"/>
        <end position="155"/>
    </location>
</feature>
<dbReference type="GO" id="GO:0000398">
    <property type="term" value="P:mRNA splicing, via spliceosome"/>
    <property type="evidence" value="ECO:0007669"/>
    <property type="project" value="InterPro"/>
</dbReference>
<dbReference type="PROSITE" id="PS50082">
    <property type="entry name" value="WD_REPEATS_2"/>
    <property type="match status" value="4"/>
</dbReference>
<dbReference type="InterPro" id="IPR032847">
    <property type="entry name" value="PRPF17"/>
</dbReference>
<dbReference type="PROSITE" id="PS50294">
    <property type="entry name" value="WD_REPEATS_REGION"/>
    <property type="match status" value="1"/>
</dbReference>
<dbReference type="SUPFAM" id="SSF50978">
    <property type="entry name" value="WD40 repeat-like"/>
    <property type="match status" value="1"/>
</dbReference>
<accession>A0A7S1Q6E5</accession>
<protein>
    <recommendedName>
        <fullName evidence="4">Guanine nucleotide-binding protein subunit beta-like protein</fullName>
    </recommendedName>
</protein>
<evidence type="ECO:0008006" key="4">
    <source>
        <dbReference type="Google" id="ProtNLM"/>
    </source>
</evidence>
<gene>
    <name evidence="3" type="ORF">NDES1114_LOCUS18379</name>
</gene>
<feature type="repeat" description="WD" evidence="1">
    <location>
        <begin position="250"/>
        <end position="291"/>
    </location>
</feature>
<dbReference type="InterPro" id="IPR001680">
    <property type="entry name" value="WD40_rpt"/>
</dbReference>
<feature type="repeat" description="WD" evidence="1">
    <location>
        <begin position="339"/>
        <end position="379"/>
    </location>
</feature>
<dbReference type="Gene3D" id="2.130.10.10">
    <property type="entry name" value="YVTN repeat-like/Quinoprotein amine dehydrogenase"/>
    <property type="match status" value="1"/>
</dbReference>
<sequence length="508" mass="53594">MPCLRLDAHPPVSEAELPEAVAREWVAGPDGKMRRRVDNAAPAAKSHRAEAAAQPAAPQPSTALVVAGGAGGASSSRALTVNQAAVAASEAAVAKLQKAKSSSAAEMAAFNAAFTRAKPTKLFQKSPVPAESEGGVPVAPASDDRSPAEAKKAPDTAKGPARAPSPVVELDPAVDHLGRGFIHCSTEAARGGARRAAPPTKLVHVFRGHSAGVQALAWFPGTAHLLLSCDLQGEVMLWDVLGHRRRVARYHGHDAPVRSISFAADGLKLSTSCANGFVREWDTETGQVINTFASRGNVAIGQHAYHPAATRMHSIFVGAGNAVTQYDTRAAPTTVARDYEAHNEPVIHLGFLDNHHFATTSEDKTMRTWDVDSSVTVQDFAGAARHASPHFAVCPATGKIAAQGLDNKVRFFTPLKSPGKYREVADRVCSGHSVSGSSCKVAFSPDGQFVSSGDVKGELHVWNAETTEPVKHFRAHSKPLNAHLWHPTDMAKVVTAGWDGAIKMFVAA</sequence>
<reference evidence="3" key="1">
    <citation type="submission" date="2021-01" db="EMBL/GenBank/DDBJ databases">
        <authorList>
            <person name="Corre E."/>
            <person name="Pelletier E."/>
            <person name="Niang G."/>
            <person name="Scheremetjew M."/>
            <person name="Finn R."/>
            <person name="Kale V."/>
            <person name="Holt S."/>
            <person name="Cochrane G."/>
            <person name="Meng A."/>
            <person name="Brown T."/>
            <person name="Cohen L."/>
        </authorList>
    </citation>
    <scope>NUCLEOTIDE SEQUENCE</scope>
    <source>
        <strain evidence="3">CCAP 1951/1</strain>
    </source>
</reference>
<proteinExistence type="predicted"/>
<dbReference type="InterPro" id="IPR036322">
    <property type="entry name" value="WD40_repeat_dom_sf"/>
</dbReference>
<feature type="repeat" description="WD" evidence="1">
    <location>
        <begin position="441"/>
        <end position="472"/>
    </location>
</feature>
<feature type="region of interest" description="Disordered" evidence="2">
    <location>
        <begin position="126"/>
        <end position="167"/>
    </location>
</feature>
<evidence type="ECO:0000256" key="2">
    <source>
        <dbReference type="SAM" id="MobiDB-lite"/>
    </source>
</evidence>
<feature type="region of interest" description="Disordered" evidence="2">
    <location>
        <begin position="29"/>
        <end position="59"/>
    </location>
</feature>
<dbReference type="AlphaFoldDB" id="A0A7S1Q6E5"/>
<dbReference type="PANTHER" id="PTHR43979">
    <property type="entry name" value="PRE-MRNA-PROCESSING FACTOR 17"/>
    <property type="match status" value="1"/>
</dbReference>
<evidence type="ECO:0000256" key="1">
    <source>
        <dbReference type="PROSITE-ProRule" id="PRU00221"/>
    </source>
</evidence>
<dbReference type="SMART" id="SM00320">
    <property type="entry name" value="WD40"/>
    <property type="match status" value="5"/>
</dbReference>